<protein>
    <recommendedName>
        <fullName evidence="6">Protein kinase domain-containing protein</fullName>
    </recommendedName>
</protein>
<keyword evidence="8" id="KW-1185">Reference proteome</keyword>
<proteinExistence type="predicted"/>
<sequence>MSLSGPATALIATRMSSKVAFLVWERAGLVPGAFSWRRARIRLFPKAGWVRIVWSTKRHPEAARVDHGRLDRKYLFEYDVGLWTFGSMQVLRDRQTKELVTCKTIPKSAVRNPDDVFTQLLALKQLQQETVSSVKDVLEDQSNFYVLSEKLAGNDVADWVVRVQEEGCWLQEQTVANYIRQTLIAVAHGHSFRIVHRDLRPSSLALTSQLPDASVKVCDIGLYSILDPSSETLQRNPGPYTAPEIRQGNGQLNPAAADVWSVGAIAHALLVGHPPDRSVESLALGPAVLGVAAGLISRRPGSDVWSDRTSMSRDFVQLLLRQDGNRPTAACALQHPWLKGVVSLEAEHRIRGDEVQQRLICYMLAVLLVPSLLEYRDIYKLREAFDKADSDTDGFVGRPIAERILKERGLTAVTMALEVADVRGTGVYDIFSIIGAFFIATEFFAKEQQTSSLNELVNRMSSSFFLTFGPAPMLEDIRLRINQNGPCAIARDLETHAGVDYEEVFDSFPEDSPIDRSQLLESLAQSAGYGTLLKVDLDIDGADESDESWGERLHNFGLGLFASSLFQTCGMDKVGDRGFSRITATVW</sequence>
<dbReference type="EMBL" id="CAJNNV010030835">
    <property type="protein sequence ID" value="CAE8633722.1"/>
    <property type="molecule type" value="Genomic_DNA"/>
</dbReference>
<evidence type="ECO:0000256" key="3">
    <source>
        <dbReference type="ARBA" id="ARBA00022741"/>
    </source>
</evidence>
<feature type="domain" description="Protein kinase" evidence="6">
    <location>
        <begin position="74"/>
        <end position="338"/>
    </location>
</feature>
<dbReference type="InterPro" id="IPR000719">
    <property type="entry name" value="Prot_kinase_dom"/>
</dbReference>
<dbReference type="Pfam" id="PF00069">
    <property type="entry name" value="Pkinase"/>
    <property type="match status" value="1"/>
</dbReference>
<keyword evidence="3" id="KW-0547">Nucleotide-binding</keyword>
<reference evidence="7" key="1">
    <citation type="submission" date="2021-02" db="EMBL/GenBank/DDBJ databases">
        <authorList>
            <person name="Dougan E. K."/>
            <person name="Rhodes N."/>
            <person name="Thang M."/>
            <person name="Chan C."/>
        </authorList>
    </citation>
    <scope>NUCLEOTIDE SEQUENCE</scope>
</reference>
<evidence type="ECO:0000256" key="2">
    <source>
        <dbReference type="ARBA" id="ARBA00022679"/>
    </source>
</evidence>
<evidence type="ECO:0000313" key="8">
    <source>
        <dbReference type="Proteomes" id="UP000654075"/>
    </source>
</evidence>
<evidence type="ECO:0000313" key="7">
    <source>
        <dbReference type="EMBL" id="CAE8633722.1"/>
    </source>
</evidence>
<accession>A0A813H813</accession>
<name>A0A813H813_POLGL</name>
<dbReference type="Gene3D" id="1.10.510.10">
    <property type="entry name" value="Transferase(Phosphotransferase) domain 1"/>
    <property type="match status" value="1"/>
</dbReference>
<dbReference type="PROSITE" id="PS50011">
    <property type="entry name" value="PROTEIN_KINASE_DOM"/>
    <property type="match status" value="1"/>
</dbReference>
<gene>
    <name evidence="7" type="ORF">PGLA1383_LOCUS49508</name>
</gene>
<dbReference type="SUPFAM" id="SSF56112">
    <property type="entry name" value="Protein kinase-like (PK-like)"/>
    <property type="match status" value="1"/>
</dbReference>
<keyword evidence="1" id="KW-0723">Serine/threonine-protein kinase</keyword>
<evidence type="ECO:0000256" key="5">
    <source>
        <dbReference type="ARBA" id="ARBA00022840"/>
    </source>
</evidence>
<dbReference type="InterPro" id="IPR011009">
    <property type="entry name" value="Kinase-like_dom_sf"/>
</dbReference>
<keyword evidence="4" id="KW-0418">Kinase</keyword>
<dbReference type="AlphaFoldDB" id="A0A813H813"/>
<dbReference type="GO" id="GO:0004674">
    <property type="term" value="F:protein serine/threonine kinase activity"/>
    <property type="evidence" value="ECO:0007669"/>
    <property type="project" value="UniProtKB-KW"/>
</dbReference>
<dbReference type="InterPro" id="IPR050205">
    <property type="entry name" value="CDPK_Ser/Thr_kinases"/>
</dbReference>
<comment type="caution">
    <text evidence="7">The sequence shown here is derived from an EMBL/GenBank/DDBJ whole genome shotgun (WGS) entry which is preliminary data.</text>
</comment>
<dbReference type="SMART" id="SM00220">
    <property type="entry name" value="S_TKc"/>
    <property type="match status" value="1"/>
</dbReference>
<dbReference type="GO" id="GO:0005524">
    <property type="term" value="F:ATP binding"/>
    <property type="evidence" value="ECO:0007669"/>
    <property type="project" value="UniProtKB-KW"/>
</dbReference>
<organism evidence="7 8">
    <name type="scientific">Polarella glacialis</name>
    <name type="common">Dinoflagellate</name>
    <dbReference type="NCBI Taxonomy" id="89957"/>
    <lineage>
        <taxon>Eukaryota</taxon>
        <taxon>Sar</taxon>
        <taxon>Alveolata</taxon>
        <taxon>Dinophyceae</taxon>
        <taxon>Suessiales</taxon>
        <taxon>Suessiaceae</taxon>
        <taxon>Polarella</taxon>
    </lineage>
</organism>
<evidence type="ECO:0000256" key="1">
    <source>
        <dbReference type="ARBA" id="ARBA00022527"/>
    </source>
</evidence>
<dbReference type="Proteomes" id="UP000654075">
    <property type="component" value="Unassembled WGS sequence"/>
</dbReference>
<evidence type="ECO:0000259" key="6">
    <source>
        <dbReference type="PROSITE" id="PS50011"/>
    </source>
</evidence>
<keyword evidence="5" id="KW-0067">ATP-binding</keyword>
<dbReference type="PANTHER" id="PTHR24349">
    <property type="entry name" value="SERINE/THREONINE-PROTEIN KINASE"/>
    <property type="match status" value="1"/>
</dbReference>
<evidence type="ECO:0000256" key="4">
    <source>
        <dbReference type="ARBA" id="ARBA00022777"/>
    </source>
</evidence>
<dbReference type="Gene3D" id="3.30.200.20">
    <property type="entry name" value="Phosphorylase Kinase, domain 1"/>
    <property type="match status" value="1"/>
</dbReference>
<keyword evidence="2" id="KW-0808">Transferase</keyword>